<accession>A0A5C4QJJ7</accession>
<comment type="caution">
    <text evidence="1">The sequence shown here is derived from an EMBL/GenBank/DDBJ whole genome shotgun (WGS) entry which is preliminary data.</text>
</comment>
<dbReference type="AlphaFoldDB" id="A0A5C4QJJ7"/>
<dbReference type="Proteomes" id="UP000306145">
    <property type="component" value="Unassembled WGS sequence"/>
</dbReference>
<reference evidence="1 2" key="1">
    <citation type="submission" date="2019-06" db="EMBL/GenBank/DDBJ databases">
        <title>Micromonospora ordensis sp. nov., isolated from deep marine sediment.</title>
        <authorList>
            <person name="Veyisoglu A."/>
            <person name="Carro L."/>
            <person name="Klenk H.-P."/>
            <person name="Sahin N."/>
        </authorList>
    </citation>
    <scope>NUCLEOTIDE SEQUENCE [LARGE SCALE GENOMIC DNA]</scope>
    <source>
        <strain evidence="1 2">S2509</strain>
    </source>
</reference>
<dbReference type="RefSeq" id="WP_139587280.1">
    <property type="nucleotide sequence ID" value="NZ_VDFY01000242.1"/>
</dbReference>
<proteinExistence type="predicted"/>
<gene>
    <name evidence="1" type="ORF">FHG89_27340</name>
</gene>
<organism evidence="1 2">
    <name type="scientific">Micromonospora orduensis</name>
    <dbReference type="NCBI Taxonomy" id="1420891"/>
    <lineage>
        <taxon>Bacteria</taxon>
        <taxon>Bacillati</taxon>
        <taxon>Actinomycetota</taxon>
        <taxon>Actinomycetes</taxon>
        <taxon>Micromonosporales</taxon>
        <taxon>Micromonosporaceae</taxon>
        <taxon>Micromonospora</taxon>
    </lineage>
</organism>
<protein>
    <submittedName>
        <fullName evidence="1">Uncharacterized protein</fullName>
    </submittedName>
</protein>
<sequence>MTRARREYLLRALLRMVALYGDAERAFARLPLASLDGRRAGRAAARRFAAVERIARALAAGGVR</sequence>
<evidence type="ECO:0000313" key="2">
    <source>
        <dbReference type="Proteomes" id="UP000306145"/>
    </source>
</evidence>
<evidence type="ECO:0000313" key="1">
    <source>
        <dbReference type="EMBL" id="TNH23308.1"/>
    </source>
</evidence>
<name>A0A5C4QJJ7_9ACTN</name>
<keyword evidence="2" id="KW-1185">Reference proteome</keyword>
<dbReference type="EMBL" id="VDFY01000242">
    <property type="protein sequence ID" value="TNH23308.1"/>
    <property type="molecule type" value="Genomic_DNA"/>
</dbReference>